<evidence type="ECO:0000313" key="1">
    <source>
        <dbReference type="EMBL" id="PWN47076.1"/>
    </source>
</evidence>
<accession>A0ACD0NMN6</accession>
<protein>
    <submittedName>
        <fullName evidence="1">Uncharacterized protein</fullName>
    </submittedName>
</protein>
<gene>
    <name evidence="1" type="ORF">IE53DRAFT_336026</name>
</gene>
<organism evidence="1 2">
    <name type="scientific">Violaceomyces palustris</name>
    <dbReference type="NCBI Taxonomy" id="1673888"/>
    <lineage>
        <taxon>Eukaryota</taxon>
        <taxon>Fungi</taxon>
        <taxon>Dikarya</taxon>
        <taxon>Basidiomycota</taxon>
        <taxon>Ustilaginomycotina</taxon>
        <taxon>Ustilaginomycetes</taxon>
        <taxon>Violaceomycetales</taxon>
        <taxon>Violaceomycetaceae</taxon>
        <taxon>Violaceomyces</taxon>
    </lineage>
</organism>
<keyword evidence="2" id="KW-1185">Reference proteome</keyword>
<dbReference type="EMBL" id="KZ820557">
    <property type="protein sequence ID" value="PWN47076.1"/>
    <property type="molecule type" value="Genomic_DNA"/>
</dbReference>
<evidence type="ECO:0000313" key="2">
    <source>
        <dbReference type="Proteomes" id="UP000245626"/>
    </source>
</evidence>
<name>A0ACD0NMN6_9BASI</name>
<sequence>MDIEMRDGSRRNAPRRGASGNQQRTASGSYRSDPYARDARQRPNASRMRSDDIWKKEEKYPTAATTAASAYPPPELSIKGASGPTWVLVSNLVKGTSVDDIKLTFETFGSLADVKERPPPLNNFTSVSFEVGFDRKEDAEMACSKFDGALADGRVLQVRVMKPEAARDPYSQFSRAAAAAASQRPRDRRGDLIPVPSLQQQAPPSQPAAMALRSQYRAQDLLDPRARNAAKGSGGTNGAAIAAKQPPTGPKAANKPLASRLLTPAQAQKLRAAEARMKAQAQIAKKLPVIAGKGAKAPPTGPSLKSRIGSLPLAQRLAEQAGIPKSDVAAIEAAKKKKAARKPKKKAGSTSTGGSNGGAASMEMD</sequence>
<reference evidence="1 2" key="1">
    <citation type="journal article" date="2018" name="Mol. Biol. Evol.">
        <title>Broad Genomic Sampling Reveals a Smut Pathogenic Ancestry of the Fungal Clade Ustilaginomycotina.</title>
        <authorList>
            <person name="Kijpornyongpan T."/>
            <person name="Mondo S.J."/>
            <person name="Barry K."/>
            <person name="Sandor L."/>
            <person name="Lee J."/>
            <person name="Lipzen A."/>
            <person name="Pangilinan J."/>
            <person name="LaButti K."/>
            <person name="Hainaut M."/>
            <person name="Henrissat B."/>
            <person name="Grigoriev I.V."/>
            <person name="Spatafora J.W."/>
            <person name="Aime M.C."/>
        </authorList>
    </citation>
    <scope>NUCLEOTIDE SEQUENCE [LARGE SCALE GENOMIC DNA]</scope>
    <source>
        <strain evidence="1 2">SA 807</strain>
    </source>
</reference>
<proteinExistence type="predicted"/>
<dbReference type="Proteomes" id="UP000245626">
    <property type="component" value="Unassembled WGS sequence"/>
</dbReference>